<keyword evidence="2" id="KW-1185">Reference proteome</keyword>
<evidence type="ECO:0000313" key="1">
    <source>
        <dbReference type="EMBL" id="RDH87709.1"/>
    </source>
</evidence>
<dbReference type="InterPro" id="IPR046480">
    <property type="entry name" value="DUF6573"/>
</dbReference>
<organism evidence="1 2">
    <name type="scientific">endosymbiont of Escarpia spicata</name>
    <dbReference type="NCBI Taxonomy" id="2200908"/>
    <lineage>
        <taxon>Bacteria</taxon>
        <taxon>Pseudomonadati</taxon>
        <taxon>Pseudomonadota</taxon>
        <taxon>Gammaproteobacteria</taxon>
        <taxon>sulfur-oxidizing symbionts</taxon>
    </lineage>
</organism>
<name>A0A370DRI1_9GAMM</name>
<accession>A0A370DRI1</accession>
<proteinExistence type="predicted"/>
<evidence type="ECO:0000313" key="2">
    <source>
        <dbReference type="Proteomes" id="UP000254771"/>
    </source>
</evidence>
<reference evidence="1 2" key="1">
    <citation type="journal article" date="2018" name="ISME J.">
        <title>Endosymbiont genomes yield clues of tubeworm success.</title>
        <authorList>
            <person name="Li Y."/>
            <person name="Liles M.R."/>
            <person name="Halanych K.M."/>
        </authorList>
    </citation>
    <scope>NUCLEOTIDE SEQUENCE [LARGE SCALE GENOMIC DNA]</scope>
    <source>
        <strain evidence="1">A1462</strain>
    </source>
</reference>
<protein>
    <submittedName>
        <fullName evidence="1">Uncharacterized protein</fullName>
    </submittedName>
</protein>
<gene>
    <name evidence="1" type="ORF">DIZ78_03935</name>
</gene>
<dbReference type="AlphaFoldDB" id="A0A370DRI1"/>
<dbReference type="Pfam" id="PF20213">
    <property type="entry name" value="DUF6573"/>
    <property type="match status" value="1"/>
</dbReference>
<comment type="caution">
    <text evidence="1">The sequence shown here is derived from an EMBL/GenBank/DDBJ whole genome shotgun (WGS) entry which is preliminary data.</text>
</comment>
<sequence length="142" mass="15521">MSDSSNEQSAEAFFGEVISTYTRAQAIEDGVLIDAGSMASEAGFKWPVALTSAVWADCVAWTKDDSEQQVHQDQSGRLWDVLYMASHAIRTNKDSGDRLLIQLYRVPRDGRSTEAILVTLKLIVGPGDAGEPVITILLPHED</sequence>
<dbReference type="EMBL" id="QFXE01000005">
    <property type="protein sequence ID" value="RDH87709.1"/>
    <property type="molecule type" value="Genomic_DNA"/>
</dbReference>
<dbReference type="Proteomes" id="UP000254771">
    <property type="component" value="Unassembled WGS sequence"/>
</dbReference>